<keyword evidence="2" id="KW-0812">Transmembrane</keyword>
<dbReference type="PANTHER" id="PTHR11328">
    <property type="entry name" value="MAJOR FACILITATOR SUPERFAMILY DOMAIN-CONTAINING PROTEIN"/>
    <property type="match status" value="1"/>
</dbReference>
<feature type="transmembrane region" description="Helical" evidence="2">
    <location>
        <begin position="372"/>
        <end position="396"/>
    </location>
</feature>
<sequence length="876" mass="96673">VKVFRQNMGLVPRNPEAGMAFFSWQLRLGGWFISYENGKSAVSVKHAVKCLSVCMWEVSPQREPGSKQEPDGSSCLWSTNNYQLWEAAVNRRKEGRLSEEEEVPRLDKRRGAVLLHFCVCDFASFWRKRWLWEVAWTATGLVSLMGTEHAVASLPMEGAKEELVDMEHLPPKVSRWKLASYSHLRLVFSACDLIVPAARGAVYIEALKMSPGSQALLISICKSLDFLLGFIVAKASDMTRTRWGRRKPFIALAFPIAIISFIMFCSPALVFQSRGNELKPCSHLTVISGEDSCQSMGNETLAACLTAAFSSGDLDEWDQTISDTGQDHINSAGLMVYFAVFYFGYYLFGVTGTIIPYNALGMEMTTEQRDRSLLFGMKTACQFIGYAMPVMLQVWLNSFLASDVPLQYSIMSLVFGAWAAIGLAILLMVITERPISVPAVIKPAVPLVPSIRRLLANKPYRWYMLLNIPQALCALLPPSLSSYYVKAVLQQENVVSMTTIVSGIFLFAALLSITPIVWLANRYGRSQVLCCIMFQYGIACSCVCFLPAEFMLSFAAFFYFLIFCIGVGTVASFVLVEPMLNDIVDYDELLSGERNEAMFTVVETNLSQLVEIFGGVLPLLAMQAAGYQANGGCACGCGVDCMKEVGMPYSRWHCPSDIGYSCMGMLTSKLIFGDPTRAAPCTRQNDAVQLVIRVFFGGLPAIFAFLMIIPAMKVDITTTLHRAILNEIQLRAEDPDRICTDPLTGLQVILPTNTPPDLFKEHYSTWERRMATRAQDVLGKLKQIIGGQLFISFLVGVAILVGCSVSNDVTVATLGSLAMAIVFLIVPWNIVRLRLLVRSKPSDIPKPLAEDGTPASVAWAQEGLGIGRPADSMPSQ</sequence>
<keyword evidence="2" id="KW-0472">Membrane</keyword>
<feature type="transmembrane region" description="Helical" evidence="2">
    <location>
        <begin position="789"/>
        <end position="807"/>
    </location>
</feature>
<feature type="transmembrane region" description="Helical" evidence="2">
    <location>
        <begin position="528"/>
        <end position="548"/>
    </location>
</feature>
<reference evidence="3" key="1">
    <citation type="submission" date="2021-02" db="EMBL/GenBank/DDBJ databases">
        <authorList>
            <person name="Dougan E. K."/>
            <person name="Rhodes N."/>
            <person name="Thang M."/>
            <person name="Chan C."/>
        </authorList>
    </citation>
    <scope>NUCLEOTIDE SEQUENCE</scope>
</reference>
<dbReference type="EMBL" id="CAJNNV010027425">
    <property type="protein sequence ID" value="CAE8620373.1"/>
    <property type="molecule type" value="Genomic_DNA"/>
</dbReference>
<dbReference type="Gene3D" id="1.20.1250.20">
    <property type="entry name" value="MFS general substrate transporter like domains"/>
    <property type="match status" value="1"/>
</dbReference>
<feature type="transmembrane region" description="Helical" evidence="2">
    <location>
        <begin position="334"/>
        <end position="360"/>
    </location>
</feature>
<organism evidence="3 4">
    <name type="scientific">Polarella glacialis</name>
    <name type="common">Dinoflagellate</name>
    <dbReference type="NCBI Taxonomy" id="89957"/>
    <lineage>
        <taxon>Eukaryota</taxon>
        <taxon>Sar</taxon>
        <taxon>Alveolata</taxon>
        <taxon>Dinophyceae</taxon>
        <taxon>Suessiales</taxon>
        <taxon>Suessiaceae</taxon>
        <taxon>Polarella</taxon>
    </lineage>
</organism>
<dbReference type="GO" id="GO:0015293">
    <property type="term" value="F:symporter activity"/>
    <property type="evidence" value="ECO:0007669"/>
    <property type="project" value="InterPro"/>
</dbReference>
<feature type="transmembrane region" description="Helical" evidence="2">
    <location>
        <begin position="248"/>
        <end position="270"/>
    </location>
</feature>
<dbReference type="InterPro" id="IPR039672">
    <property type="entry name" value="MFS_2"/>
</dbReference>
<dbReference type="AlphaFoldDB" id="A0A813GCE2"/>
<proteinExistence type="inferred from homology"/>
<evidence type="ECO:0000313" key="4">
    <source>
        <dbReference type="Proteomes" id="UP000654075"/>
    </source>
</evidence>
<dbReference type="Pfam" id="PF13347">
    <property type="entry name" value="MFS_2"/>
    <property type="match status" value="2"/>
</dbReference>
<accession>A0A813GCE2</accession>
<gene>
    <name evidence="3" type="ORF">PGLA1383_LOCUS37935</name>
</gene>
<comment type="similarity">
    <text evidence="1">Belongs to the major facilitator superfamily.</text>
</comment>
<name>A0A813GCE2_POLGL</name>
<evidence type="ECO:0000256" key="2">
    <source>
        <dbReference type="SAM" id="Phobius"/>
    </source>
</evidence>
<dbReference type="SUPFAM" id="SSF103473">
    <property type="entry name" value="MFS general substrate transporter"/>
    <property type="match status" value="1"/>
</dbReference>
<dbReference type="PANTHER" id="PTHR11328:SF24">
    <property type="entry name" value="MAJOR FACILITATOR SUPERFAMILY (MFS) PROFILE DOMAIN-CONTAINING PROTEIN"/>
    <property type="match status" value="1"/>
</dbReference>
<keyword evidence="4" id="KW-1185">Reference proteome</keyword>
<comment type="caution">
    <text evidence="3">The sequence shown here is derived from an EMBL/GenBank/DDBJ whole genome shotgun (WGS) entry which is preliminary data.</text>
</comment>
<feature type="non-terminal residue" evidence="3">
    <location>
        <position position="876"/>
    </location>
</feature>
<feature type="transmembrane region" description="Helical" evidence="2">
    <location>
        <begin position="408"/>
        <end position="430"/>
    </location>
</feature>
<feature type="transmembrane region" description="Helical" evidence="2">
    <location>
        <begin position="813"/>
        <end position="831"/>
    </location>
</feature>
<keyword evidence="2" id="KW-1133">Transmembrane helix</keyword>
<protein>
    <submittedName>
        <fullName evidence="3">Uncharacterized protein</fullName>
    </submittedName>
</protein>
<evidence type="ECO:0000256" key="1">
    <source>
        <dbReference type="ARBA" id="ARBA00008335"/>
    </source>
</evidence>
<dbReference type="InterPro" id="IPR036259">
    <property type="entry name" value="MFS_trans_sf"/>
</dbReference>
<feature type="transmembrane region" description="Helical" evidence="2">
    <location>
        <begin position="690"/>
        <end position="712"/>
    </location>
</feature>
<dbReference type="OrthoDB" id="197206at2759"/>
<feature type="transmembrane region" description="Helical" evidence="2">
    <location>
        <begin position="554"/>
        <end position="576"/>
    </location>
</feature>
<feature type="transmembrane region" description="Helical" evidence="2">
    <location>
        <begin position="462"/>
        <end position="480"/>
    </location>
</feature>
<dbReference type="GO" id="GO:0005886">
    <property type="term" value="C:plasma membrane"/>
    <property type="evidence" value="ECO:0007669"/>
    <property type="project" value="TreeGrafter"/>
</dbReference>
<dbReference type="GO" id="GO:0008643">
    <property type="term" value="P:carbohydrate transport"/>
    <property type="evidence" value="ECO:0007669"/>
    <property type="project" value="InterPro"/>
</dbReference>
<dbReference type="Proteomes" id="UP000654075">
    <property type="component" value="Unassembled WGS sequence"/>
</dbReference>
<dbReference type="OMA" id="SDYHERA"/>
<feature type="transmembrane region" description="Helical" evidence="2">
    <location>
        <begin position="500"/>
        <end position="521"/>
    </location>
</feature>
<evidence type="ECO:0000313" key="3">
    <source>
        <dbReference type="EMBL" id="CAE8620373.1"/>
    </source>
</evidence>